<feature type="binding site" evidence="8">
    <location>
        <position position="237"/>
    </location>
    <ligand>
        <name>Ca(2+)</name>
        <dbReference type="ChEBI" id="CHEBI:29108"/>
        <label>2</label>
    </ligand>
</feature>
<dbReference type="PANTHER" id="PTHR10201">
    <property type="entry name" value="MATRIX METALLOPROTEINASE"/>
    <property type="match status" value="1"/>
</dbReference>
<gene>
    <name evidence="11" type="ORF">E5676_scaffold808G00290</name>
    <name evidence="10" type="ORF">E6C27_scaffold277G00520</name>
</gene>
<dbReference type="InterPro" id="IPR033739">
    <property type="entry name" value="M10A_MMP"/>
</dbReference>
<keyword evidence="6" id="KW-0482">Metalloprotease</keyword>
<dbReference type="Gene3D" id="3.40.390.10">
    <property type="entry name" value="Collagenase (Catalytic Domain)"/>
    <property type="match status" value="1"/>
</dbReference>
<dbReference type="EMBL" id="SSTE01018921">
    <property type="protein sequence ID" value="KAA0037462.1"/>
    <property type="molecule type" value="Genomic_DNA"/>
</dbReference>
<dbReference type="GO" id="GO:0031012">
    <property type="term" value="C:extracellular matrix"/>
    <property type="evidence" value="ECO:0007669"/>
    <property type="project" value="InterPro"/>
</dbReference>
<keyword evidence="3 8" id="KW-0479">Metal-binding</keyword>
<feature type="binding site" evidence="8">
    <location>
        <position position="306"/>
    </location>
    <ligand>
        <name>Zn(2+)</name>
        <dbReference type="ChEBI" id="CHEBI:29105"/>
        <label>2</label>
        <note>catalytic</note>
    </ligand>
</feature>
<evidence type="ECO:0000259" key="9">
    <source>
        <dbReference type="SMART" id="SM00235"/>
    </source>
</evidence>
<dbReference type="SUPFAM" id="SSF55486">
    <property type="entry name" value="Metalloproteases ('zincins'), catalytic domain"/>
    <property type="match status" value="1"/>
</dbReference>
<comment type="similarity">
    <text evidence="1">Belongs to the peptidase M10A family. Matrix metalloproteinases (MMPs) subfamily.</text>
</comment>
<dbReference type="GO" id="GO:0030198">
    <property type="term" value="P:extracellular matrix organization"/>
    <property type="evidence" value="ECO:0007669"/>
    <property type="project" value="TreeGrafter"/>
</dbReference>
<dbReference type="InterPro" id="IPR024079">
    <property type="entry name" value="MetalloPept_cat_dom_sf"/>
</dbReference>
<dbReference type="CDD" id="cd04278">
    <property type="entry name" value="ZnMc_MMP"/>
    <property type="match status" value="1"/>
</dbReference>
<dbReference type="PANTHER" id="PTHR10201:SF213">
    <property type="entry name" value="METALLOENDOPROTEINASE 2-MMP-LIKE"/>
    <property type="match status" value="1"/>
</dbReference>
<dbReference type="Proteomes" id="UP000321947">
    <property type="component" value="Unassembled WGS sequence"/>
</dbReference>
<dbReference type="SMART" id="SM00235">
    <property type="entry name" value="ZnMc"/>
    <property type="match status" value="1"/>
</dbReference>
<comment type="cofactor">
    <cofactor evidence="8">
        <name>Ca(2+)</name>
        <dbReference type="ChEBI" id="CHEBI:29108"/>
    </cofactor>
    <text evidence="8">Can bind about 5 Ca(2+) ions per subunit.</text>
</comment>
<dbReference type="PRINTS" id="PR00138">
    <property type="entry name" value="MATRIXIN"/>
</dbReference>
<evidence type="ECO:0000256" key="3">
    <source>
        <dbReference type="ARBA" id="ARBA00022723"/>
    </source>
</evidence>
<feature type="binding site" evidence="8">
    <location>
        <position position="296"/>
    </location>
    <ligand>
        <name>Zn(2+)</name>
        <dbReference type="ChEBI" id="CHEBI:29105"/>
        <label>2</label>
        <note>catalytic</note>
    </ligand>
</feature>
<dbReference type="GO" id="GO:0008270">
    <property type="term" value="F:zinc ion binding"/>
    <property type="evidence" value="ECO:0007669"/>
    <property type="project" value="InterPro"/>
</dbReference>
<dbReference type="InterPro" id="IPR006026">
    <property type="entry name" value="Peptidase_Metallo"/>
</dbReference>
<feature type="binding site" evidence="8">
    <location>
        <position position="314"/>
    </location>
    <ligand>
        <name>Zn(2+)</name>
        <dbReference type="ChEBI" id="CHEBI:29105"/>
        <label>2</label>
        <note>catalytic</note>
    </ligand>
</feature>
<dbReference type="GO" id="GO:0004222">
    <property type="term" value="F:metalloendopeptidase activity"/>
    <property type="evidence" value="ECO:0007669"/>
    <property type="project" value="InterPro"/>
</dbReference>
<evidence type="ECO:0000313" key="11">
    <source>
        <dbReference type="EMBL" id="TYK01938.1"/>
    </source>
</evidence>
<organism evidence="10 12">
    <name type="scientific">Cucumis melo var. makuwa</name>
    <name type="common">Oriental melon</name>
    <dbReference type="NCBI Taxonomy" id="1194695"/>
    <lineage>
        <taxon>Eukaryota</taxon>
        <taxon>Viridiplantae</taxon>
        <taxon>Streptophyta</taxon>
        <taxon>Embryophyta</taxon>
        <taxon>Tracheophyta</taxon>
        <taxon>Spermatophyta</taxon>
        <taxon>Magnoliopsida</taxon>
        <taxon>eudicotyledons</taxon>
        <taxon>Gunneridae</taxon>
        <taxon>Pentapetalae</taxon>
        <taxon>rosids</taxon>
        <taxon>fabids</taxon>
        <taxon>Cucurbitales</taxon>
        <taxon>Cucurbitaceae</taxon>
        <taxon>Benincaseae</taxon>
        <taxon>Cucumis</taxon>
    </lineage>
</organism>
<feature type="binding site" evidence="8">
    <location>
        <position position="255"/>
    </location>
    <ligand>
        <name>Ca(2+)</name>
        <dbReference type="ChEBI" id="CHEBI:29108"/>
        <label>3</label>
    </ligand>
</feature>
<dbReference type="Pfam" id="PF01471">
    <property type="entry name" value="PG_binding_1"/>
    <property type="match status" value="1"/>
</dbReference>
<dbReference type="GO" id="GO:0006508">
    <property type="term" value="P:proteolysis"/>
    <property type="evidence" value="ECO:0007669"/>
    <property type="project" value="UniProtKB-KW"/>
</dbReference>
<dbReference type="Proteomes" id="UP000321393">
    <property type="component" value="Unassembled WGS sequence"/>
</dbReference>
<feature type="binding site" description="in inhibited form" evidence="8">
    <location>
        <position position="152"/>
    </location>
    <ligand>
        <name>Zn(2+)</name>
        <dbReference type="ChEBI" id="CHEBI:29105"/>
        <label>2</label>
        <note>catalytic</note>
    </ligand>
</feature>
<keyword evidence="5 8" id="KW-0862">Zinc</keyword>
<name>A0A5A7T1Y6_CUCMM</name>
<evidence type="ECO:0000313" key="13">
    <source>
        <dbReference type="Proteomes" id="UP000321947"/>
    </source>
</evidence>
<keyword evidence="8" id="KW-0106">Calcium</keyword>
<feature type="domain" description="Peptidase metallopeptidase" evidence="9">
    <location>
        <begin position="185"/>
        <end position="341"/>
    </location>
</feature>
<protein>
    <submittedName>
        <fullName evidence="10">Metalloendoproteinase 5-MMP-like</fullName>
    </submittedName>
</protein>
<evidence type="ECO:0000256" key="5">
    <source>
        <dbReference type="ARBA" id="ARBA00022833"/>
    </source>
</evidence>
<keyword evidence="2" id="KW-0645">Protease</keyword>
<dbReference type="Pfam" id="PF00413">
    <property type="entry name" value="Peptidase_M10"/>
    <property type="match status" value="1"/>
</dbReference>
<feature type="binding site" evidence="8">
    <location>
        <position position="274"/>
    </location>
    <ligand>
        <name>Ca(2+)</name>
        <dbReference type="ChEBI" id="CHEBI:29108"/>
        <label>3</label>
    </ligand>
</feature>
<keyword evidence="4" id="KW-0378">Hydrolase</keyword>
<evidence type="ECO:0000256" key="8">
    <source>
        <dbReference type="PIRSR" id="PIRSR621190-2"/>
    </source>
</evidence>
<comment type="caution">
    <text evidence="10">The sequence shown here is derived from an EMBL/GenBank/DDBJ whole genome shotgun (WGS) entry which is preliminary data.</text>
</comment>
<dbReference type="SUPFAM" id="SSF47090">
    <property type="entry name" value="PGBD-like"/>
    <property type="match status" value="1"/>
</dbReference>
<feature type="binding site" evidence="8">
    <location>
        <position position="247"/>
    </location>
    <ligand>
        <name>Zn(2+)</name>
        <dbReference type="ChEBI" id="CHEBI:29105"/>
        <label>1</label>
    </ligand>
</feature>
<feature type="binding site" evidence="8">
    <location>
        <position position="272"/>
    </location>
    <ligand>
        <name>Zn(2+)</name>
        <dbReference type="ChEBI" id="CHEBI:29105"/>
        <label>1</label>
    </ligand>
</feature>
<evidence type="ECO:0000256" key="1">
    <source>
        <dbReference type="ARBA" id="ARBA00009614"/>
    </source>
</evidence>
<dbReference type="GO" id="GO:0030574">
    <property type="term" value="P:collagen catabolic process"/>
    <property type="evidence" value="ECO:0007669"/>
    <property type="project" value="TreeGrafter"/>
</dbReference>
<feature type="binding site" evidence="8">
    <location>
        <position position="300"/>
    </location>
    <ligand>
        <name>Zn(2+)</name>
        <dbReference type="ChEBI" id="CHEBI:29105"/>
        <label>2</label>
        <note>catalytic</note>
    </ligand>
</feature>
<evidence type="ECO:0000313" key="12">
    <source>
        <dbReference type="Proteomes" id="UP000321393"/>
    </source>
</evidence>
<evidence type="ECO:0000256" key="2">
    <source>
        <dbReference type="ARBA" id="ARBA00022670"/>
    </source>
</evidence>
<dbReference type="InterPro" id="IPR021190">
    <property type="entry name" value="Pept_M10A"/>
</dbReference>
<dbReference type="InterPro" id="IPR036365">
    <property type="entry name" value="PGBD-like_sf"/>
</dbReference>
<feature type="binding site" evidence="8">
    <location>
        <position position="249"/>
    </location>
    <ligand>
        <name>Zn(2+)</name>
        <dbReference type="ChEBI" id="CHEBI:29105"/>
        <label>1</label>
    </ligand>
</feature>
<evidence type="ECO:0000256" key="6">
    <source>
        <dbReference type="ARBA" id="ARBA00023049"/>
    </source>
</evidence>
<proteinExistence type="inferred from homology"/>
<dbReference type="AlphaFoldDB" id="A0A5A7T1Y6"/>
<dbReference type="EMBL" id="SSTD01015940">
    <property type="protein sequence ID" value="TYK01938.1"/>
    <property type="molecule type" value="Genomic_DNA"/>
</dbReference>
<dbReference type="InterPro" id="IPR002477">
    <property type="entry name" value="Peptidoglycan-bd-like"/>
</dbReference>
<feature type="binding site" evidence="8">
    <location>
        <position position="277"/>
    </location>
    <ligand>
        <name>Ca(2+)</name>
        <dbReference type="ChEBI" id="CHEBI:29108"/>
        <label>1</label>
    </ligand>
</feature>
<comment type="cofactor">
    <cofactor evidence="8">
        <name>Zn(2+)</name>
        <dbReference type="ChEBI" id="CHEBI:29105"/>
    </cofactor>
    <text evidence="8">Binds 2 Zn(2+) ions per subunit.</text>
</comment>
<feature type="binding site" evidence="8">
    <location>
        <position position="254"/>
    </location>
    <ligand>
        <name>Ca(2+)</name>
        <dbReference type="ChEBI" id="CHEBI:29108"/>
        <label>3</label>
    </ligand>
</feature>
<feature type="binding site" evidence="8">
    <location>
        <position position="262"/>
    </location>
    <ligand>
        <name>Zn(2+)</name>
        <dbReference type="ChEBI" id="CHEBI:29105"/>
        <label>1</label>
    </ligand>
</feature>
<reference evidence="12 13" key="1">
    <citation type="submission" date="2019-08" db="EMBL/GenBank/DDBJ databases">
        <title>Draft genome sequences of two oriental melons (Cucumis melo L. var makuwa).</title>
        <authorList>
            <person name="Kwon S.-Y."/>
        </authorList>
    </citation>
    <scope>NUCLEOTIDE SEQUENCE [LARGE SCALE GENOMIC DNA]</scope>
    <source>
        <strain evidence="13">cv. Chang Bougi</strain>
        <strain evidence="12">cv. SW 3</strain>
        <tissue evidence="10">Leaf</tissue>
    </source>
</reference>
<sequence>MDGTLEVPLCQRAMSVGIEHVGRRSFPTPSCFHIGLTMASKLCLQLFLLLAFVTPHLTSARHLHNHKPSRLLFPEHLIGSSKNDNIVEGIHKVKAYLQRYGYFSNENANTLSTDVFDNDLESAIKSYQKFSKLKVSGVLDRETLQQMSKPRCGVRDTFVSVAQQEHENKNTNIEIGGSHYTFYFNNVTWPAEKKHLSYGFIHNYPPQFVDPLVRAFETWEDNTKFSFFLAPRVQTADILVSFERGDHGDYQAFDGEGGILAHSLGAVDGRVHFDADEPWESGPIEDRVDLESVALHELGHTLGLGHSREPSAVMYAFMDPGVYKTHLTIDDIEGICALYGA</sequence>
<dbReference type="InterPro" id="IPR001818">
    <property type="entry name" value="Pept_M10_metallopeptidase"/>
</dbReference>
<dbReference type="OrthoDB" id="406838at2759"/>
<feature type="active site" evidence="7">
    <location>
        <position position="297"/>
    </location>
</feature>
<evidence type="ECO:0000313" key="10">
    <source>
        <dbReference type="EMBL" id="KAA0037462.1"/>
    </source>
</evidence>
<accession>A0A5A7T1Y6</accession>
<evidence type="ECO:0000256" key="7">
    <source>
        <dbReference type="PIRSR" id="PIRSR621190-1"/>
    </source>
</evidence>
<feature type="binding site" evidence="8">
    <location>
        <position position="277"/>
    </location>
    <ligand>
        <name>Ca(2+)</name>
        <dbReference type="ChEBI" id="CHEBI:29108"/>
        <label>3</label>
    </ligand>
</feature>
<evidence type="ECO:0000256" key="4">
    <source>
        <dbReference type="ARBA" id="ARBA00022801"/>
    </source>
</evidence>